<feature type="signal peptide" evidence="1">
    <location>
        <begin position="1"/>
        <end position="22"/>
    </location>
</feature>
<evidence type="ECO:0000256" key="1">
    <source>
        <dbReference type="SAM" id="SignalP"/>
    </source>
</evidence>
<gene>
    <name evidence="3" type="ORF">F130042H8_37490</name>
</gene>
<protein>
    <submittedName>
        <fullName evidence="3">Alpha/beta fold hydrolase</fullName>
    </submittedName>
</protein>
<keyword evidence="1" id="KW-0732">Signal</keyword>
<accession>A0ABQ0B326</accession>
<name>A0ABQ0B326_9FIRM</name>
<evidence type="ECO:0000259" key="2">
    <source>
        <dbReference type="Pfam" id="PF12697"/>
    </source>
</evidence>
<dbReference type="InterPro" id="IPR029058">
    <property type="entry name" value="AB_hydrolase_fold"/>
</dbReference>
<keyword evidence="4" id="KW-1185">Reference proteome</keyword>
<dbReference type="PANTHER" id="PTHR46438:SF2">
    <property type="entry name" value="ALPHA_BETA-HYDROLASES SUPERFAMILY PROTEIN"/>
    <property type="match status" value="1"/>
</dbReference>
<evidence type="ECO:0000313" key="3">
    <source>
        <dbReference type="EMBL" id="GAA6270689.1"/>
    </source>
</evidence>
<feature type="domain" description="AB hydrolase-1" evidence="2">
    <location>
        <begin position="66"/>
        <end position="311"/>
    </location>
</feature>
<dbReference type="Proteomes" id="UP001600894">
    <property type="component" value="Unassembled WGS sequence"/>
</dbReference>
<proteinExistence type="predicted"/>
<keyword evidence="3" id="KW-0378">Hydrolase</keyword>
<feature type="chain" id="PRO_5045474246" evidence="1">
    <location>
        <begin position="23"/>
        <end position="319"/>
    </location>
</feature>
<dbReference type="GO" id="GO:0016787">
    <property type="term" value="F:hydrolase activity"/>
    <property type="evidence" value="ECO:0007669"/>
    <property type="project" value="UniProtKB-KW"/>
</dbReference>
<comment type="caution">
    <text evidence="3">The sequence shown here is derived from an EMBL/GenBank/DDBJ whole genome shotgun (WGS) entry which is preliminary data.</text>
</comment>
<dbReference type="InterPro" id="IPR000073">
    <property type="entry name" value="AB_hydrolase_1"/>
</dbReference>
<dbReference type="Pfam" id="PF12697">
    <property type="entry name" value="Abhydrolase_6"/>
    <property type="match status" value="1"/>
</dbReference>
<organism evidence="3 4">
    <name type="scientific">Enterocloster alcoholdehydrogenati</name>
    <dbReference type="NCBI Taxonomy" id="2547410"/>
    <lineage>
        <taxon>Bacteria</taxon>
        <taxon>Bacillati</taxon>
        <taxon>Bacillota</taxon>
        <taxon>Clostridia</taxon>
        <taxon>Lachnospirales</taxon>
        <taxon>Lachnospiraceae</taxon>
        <taxon>Enterocloster</taxon>
    </lineage>
</organism>
<dbReference type="PANTHER" id="PTHR46438">
    <property type="entry name" value="ALPHA/BETA-HYDROLASES SUPERFAMILY PROTEIN"/>
    <property type="match status" value="1"/>
</dbReference>
<dbReference type="EMBL" id="BAABXL010000001">
    <property type="protein sequence ID" value="GAA6270689.1"/>
    <property type="molecule type" value="Genomic_DNA"/>
</dbReference>
<dbReference type="RefSeq" id="WP_390471093.1">
    <property type="nucleotide sequence ID" value="NZ_BAABXL010000001.1"/>
</dbReference>
<dbReference type="SUPFAM" id="SSF53474">
    <property type="entry name" value="alpha/beta-Hydrolases"/>
    <property type="match status" value="1"/>
</dbReference>
<sequence length="319" mass="35665">MKTRNKLLTLLILAAGDAAATACINKAIKLSAISRHILENESSSSQCYHWRLGNIHYTKEGNGKPILLIHDLTPAASGYEWKEFSKRLTKDHTVYTIDLLGFGRSEKPNLTYTNYLYVQLISDFIKSEIGHRTDVIATGDSSSLAVMACSNAPELFDRLLLINPESLLSCSLVPGKNAKLYKLILDLPLAGTLIYNIACSRKNIAQDFMGRCYCNPYSVNSRLIDAYYESAHLGASPKSIYASVKCNYTKCNITNALRRIDNSIYLFGGEELDNMAEVMENYRKYNPAIEAITIPKAKHLPHLEAPSRFHDLLCPYLEA</sequence>
<reference evidence="3 4" key="1">
    <citation type="submission" date="2024-04" db="EMBL/GenBank/DDBJ databases">
        <title>Defined microbial consortia suppress multidrug-resistant proinflammatory Enterobacteriaceae via ecological control.</title>
        <authorList>
            <person name="Furuichi M."/>
            <person name="Kawaguchi T."/>
            <person name="Pust M."/>
            <person name="Yasuma K."/>
            <person name="Plichta D."/>
            <person name="Hasegawa N."/>
            <person name="Ohya T."/>
            <person name="Bhattarai S."/>
            <person name="Sasajima S."/>
            <person name="Aoto Y."/>
            <person name="Tuganbaev T."/>
            <person name="Yaginuma M."/>
            <person name="Ueda M."/>
            <person name="Okahashi N."/>
            <person name="Amafuji K."/>
            <person name="Kiridooshi Y."/>
            <person name="Sugita K."/>
            <person name="Strazar M."/>
            <person name="Skelly A."/>
            <person name="Suda W."/>
            <person name="Hattori M."/>
            <person name="Nakamoto N."/>
            <person name="Caballero S."/>
            <person name="Norman J."/>
            <person name="Olle B."/>
            <person name="Tanoue T."/>
            <person name="Arita M."/>
            <person name="Bucci V."/>
            <person name="Atarashi K."/>
            <person name="Xavier R."/>
            <person name="Honda K."/>
        </authorList>
    </citation>
    <scope>NUCLEOTIDE SEQUENCE [LARGE SCALE GENOMIC DNA]</scope>
    <source>
        <strain evidence="4">f13</strain>
    </source>
</reference>
<dbReference type="Gene3D" id="3.40.50.1820">
    <property type="entry name" value="alpha/beta hydrolase"/>
    <property type="match status" value="1"/>
</dbReference>
<evidence type="ECO:0000313" key="4">
    <source>
        <dbReference type="Proteomes" id="UP001600894"/>
    </source>
</evidence>